<dbReference type="GO" id="GO:0031931">
    <property type="term" value="C:TORC1 complex"/>
    <property type="evidence" value="ECO:0007669"/>
    <property type="project" value="TreeGrafter"/>
</dbReference>
<accession>A0A183DWX5</accession>
<dbReference type="GO" id="GO:0031929">
    <property type="term" value="P:TOR signaling"/>
    <property type="evidence" value="ECO:0007669"/>
    <property type="project" value="TreeGrafter"/>
</dbReference>
<dbReference type="AlphaFoldDB" id="A0A183DWX5"/>
<reference evidence="1 2" key="2">
    <citation type="submission" date="2018-11" db="EMBL/GenBank/DDBJ databases">
        <authorList>
            <consortium name="Pathogen Informatics"/>
        </authorList>
    </citation>
    <scope>NUCLEOTIDE SEQUENCE [LARGE SCALE GENOMIC DNA]</scope>
</reference>
<dbReference type="PANTHER" id="PTHR11139">
    <property type="entry name" value="ATAXIA TELANGIECTASIA MUTATED ATM -RELATED"/>
    <property type="match status" value="1"/>
</dbReference>
<sequence>MKSLMSFENHFKNETVSLAVPWDMKTNFLQTEIKLMDIVREHHGRDNKSGIGDLTRQLGDDAKILMLGDTSLQLHTQASVLHLLATAVKDSRKPNHKQLVNVNIFEPSFLFDLKSSSAVQRIAVAQQLSIWLQHTQTRESGSSLNMIADEPSYHLGMARLARKTGNYRLAERQIKLHFKKRRPMLDSIQQTILHTLYGNETNGGAVGKGGNIVPNGFNMPTPPVPPGLCNAGTLDTLYGTSKMMWAAKEKMKRQDRISAEGKAFSLLLSAVANEMDRLLYKSNVMFNGAPTVPPDALISVMAAQLNQITTENPGSATSTKTTEHYLLAKSLIQLARWLQAQPTLMQAAMCHSARLAFHVFGVEQSRLPLTGRSVDAFAGAILNTSCKLAPQLAKAHLELGNWAFNAATSAHGEARLSFADEECDMIRFYIKKVSIEADVLPTCKAIIGTKLDQRACAAMFGEGNVVSRIWKGANARLLAYCNSATRSYFTYIAMCGRQMDKGTIGTVRATLRILHLLITHHDALRHLILNEMLQTNELLWKDILPQLFARLNHPVRGVRDTLCTILERIAASAPHALCYPAIVGATQPIVVHCGDGGDDDVDAERVDFAEVINEEKSKRADKVCC</sequence>
<dbReference type="WBParaSite" id="GPUH_0001323101-mRNA-1">
    <property type="protein sequence ID" value="GPUH_0001323101-mRNA-1"/>
    <property type="gene ID" value="GPUH_0001323101"/>
</dbReference>
<proteinExistence type="predicted"/>
<dbReference type="EMBL" id="UYRT01080018">
    <property type="protein sequence ID" value="VDN21866.1"/>
    <property type="molecule type" value="Genomic_DNA"/>
</dbReference>
<organism evidence="3">
    <name type="scientific">Gongylonema pulchrum</name>
    <dbReference type="NCBI Taxonomy" id="637853"/>
    <lineage>
        <taxon>Eukaryota</taxon>
        <taxon>Metazoa</taxon>
        <taxon>Ecdysozoa</taxon>
        <taxon>Nematoda</taxon>
        <taxon>Chromadorea</taxon>
        <taxon>Rhabditida</taxon>
        <taxon>Spirurina</taxon>
        <taxon>Spiruromorpha</taxon>
        <taxon>Spiruroidea</taxon>
        <taxon>Gongylonematidae</taxon>
        <taxon>Gongylonema</taxon>
    </lineage>
</organism>
<dbReference type="GO" id="GO:0005634">
    <property type="term" value="C:nucleus"/>
    <property type="evidence" value="ECO:0007669"/>
    <property type="project" value="TreeGrafter"/>
</dbReference>
<dbReference type="GO" id="GO:0031932">
    <property type="term" value="C:TORC2 complex"/>
    <property type="evidence" value="ECO:0007669"/>
    <property type="project" value="TreeGrafter"/>
</dbReference>
<dbReference type="GO" id="GO:0005737">
    <property type="term" value="C:cytoplasm"/>
    <property type="evidence" value="ECO:0007669"/>
    <property type="project" value="TreeGrafter"/>
</dbReference>
<protein>
    <submittedName>
        <fullName evidence="3">Separase</fullName>
    </submittedName>
</protein>
<dbReference type="GO" id="GO:0004674">
    <property type="term" value="F:protein serine/threonine kinase activity"/>
    <property type="evidence" value="ECO:0007669"/>
    <property type="project" value="TreeGrafter"/>
</dbReference>
<gene>
    <name evidence="1" type="ORF">GPUH_LOCUS13216</name>
</gene>
<dbReference type="Proteomes" id="UP000271098">
    <property type="component" value="Unassembled WGS sequence"/>
</dbReference>
<evidence type="ECO:0000313" key="3">
    <source>
        <dbReference type="WBParaSite" id="GPUH_0001323101-mRNA-1"/>
    </source>
</evidence>
<reference evidence="3" key="1">
    <citation type="submission" date="2016-06" db="UniProtKB">
        <authorList>
            <consortium name="WormBaseParasite"/>
        </authorList>
    </citation>
    <scope>IDENTIFICATION</scope>
</reference>
<evidence type="ECO:0000313" key="2">
    <source>
        <dbReference type="Proteomes" id="UP000271098"/>
    </source>
</evidence>
<dbReference type="GO" id="GO:0016242">
    <property type="term" value="P:negative regulation of macroautophagy"/>
    <property type="evidence" value="ECO:0007669"/>
    <property type="project" value="TreeGrafter"/>
</dbReference>
<evidence type="ECO:0000313" key="1">
    <source>
        <dbReference type="EMBL" id="VDN21866.1"/>
    </source>
</evidence>
<name>A0A183DWX5_9BILA</name>
<dbReference type="InterPro" id="IPR050517">
    <property type="entry name" value="DDR_Repair_Kinase"/>
</dbReference>
<keyword evidence="2" id="KW-1185">Reference proteome</keyword>
<dbReference type="PANTHER" id="PTHR11139:SF119">
    <property type="entry name" value="SERINE_THREONINE-PROTEIN KINASE SMG1"/>
    <property type="match status" value="1"/>
</dbReference>
<dbReference type="OrthoDB" id="10065496at2759"/>